<accession>A0ACC2E453</accession>
<reference evidence="2" key="1">
    <citation type="journal article" date="2024" name="Proc. Natl. Acad. Sci. U.S.A.">
        <title>Extraordinary preservation of gene collinearity over three hundred million years revealed in homosporous lycophytes.</title>
        <authorList>
            <person name="Li C."/>
            <person name="Wickell D."/>
            <person name="Kuo L.Y."/>
            <person name="Chen X."/>
            <person name="Nie B."/>
            <person name="Liao X."/>
            <person name="Peng D."/>
            <person name="Ji J."/>
            <person name="Jenkins J."/>
            <person name="Williams M."/>
            <person name="Shu S."/>
            <person name="Plott C."/>
            <person name="Barry K."/>
            <person name="Rajasekar S."/>
            <person name="Grimwood J."/>
            <person name="Han X."/>
            <person name="Sun S."/>
            <person name="Hou Z."/>
            <person name="He W."/>
            <person name="Dai G."/>
            <person name="Sun C."/>
            <person name="Schmutz J."/>
            <person name="Leebens-Mack J.H."/>
            <person name="Li F.W."/>
            <person name="Wang L."/>
        </authorList>
    </citation>
    <scope>NUCLEOTIDE SEQUENCE [LARGE SCALE GENOMIC DNA]</scope>
    <source>
        <strain evidence="2">cv. PW_Plant_1</strain>
    </source>
</reference>
<name>A0ACC2E453_DIPCM</name>
<dbReference type="EMBL" id="CM055094">
    <property type="protein sequence ID" value="KAJ7561077.1"/>
    <property type="molecule type" value="Genomic_DNA"/>
</dbReference>
<evidence type="ECO:0000313" key="1">
    <source>
        <dbReference type="EMBL" id="KAJ7561077.1"/>
    </source>
</evidence>
<gene>
    <name evidence="1" type="ORF">O6H91_03G012900</name>
</gene>
<dbReference type="Proteomes" id="UP001162992">
    <property type="component" value="Chromosome 3"/>
</dbReference>
<comment type="caution">
    <text evidence="1">The sequence shown here is derived from an EMBL/GenBank/DDBJ whole genome shotgun (WGS) entry which is preliminary data.</text>
</comment>
<sequence>MIQSMYSLSRASPDMLIMAGVPAMFVDECTRSGVFVSESEDKVVLASQTPLPAPPGRNKSSNKLNAIETGLHVQASQGTPYRRDTPHSQRTENWSLEEMMVLLNAKKLEDTVCITNGVSKKIRSAKDKWEAISAHCFEKSVHKTPHQCWLKWVKLNKCFRKIYRYEKDFQSTPESFWNLSTKARREKRVPTSFHQDIYNAMVEKFGYGRETNREGPLVDLPGLQEDHLNGVDALQPASEMQDDLLSMSSQHLNFGVKRPKLDPKPRASRKERTHNTKQLIERYENLEYNKLKAEKQRITIDEKHSASLCSSIAEIASAIRSIAEVLHSRR</sequence>
<protein>
    <submittedName>
        <fullName evidence="1">Uncharacterized protein</fullName>
    </submittedName>
</protein>
<evidence type="ECO:0000313" key="2">
    <source>
        <dbReference type="Proteomes" id="UP001162992"/>
    </source>
</evidence>
<organism evidence="1 2">
    <name type="scientific">Diphasiastrum complanatum</name>
    <name type="common">Issler's clubmoss</name>
    <name type="synonym">Lycopodium complanatum</name>
    <dbReference type="NCBI Taxonomy" id="34168"/>
    <lineage>
        <taxon>Eukaryota</taxon>
        <taxon>Viridiplantae</taxon>
        <taxon>Streptophyta</taxon>
        <taxon>Embryophyta</taxon>
        <taxon>Tracheophyta</taxon>
        <taxon>Lycopodiopsida</taxon>
        <taxon>Lycopodiales</taxon>
        <taxon>Lycopodiaceae</taxon>
        <taxon>Lycopodioideae</taxon>
        <taxon>Diphasiastrum</taxon>
    </lineage>
</organism>
<proteinExistence type="predicted"/>
<keyword evidence="2" id="KW-1185">Reference proteome</keyword>